<proteinExistence type="predicted"/>
<keyword evidence="1" id="KW-0812">Transmembrane</keyword>
<name>A0A1F5FWQ1_9BACT</name>
<sequence>MKIVRTIWRKWLIIARIIGNFQGQVILTIFYLILLLPVGLALRIFADPLRLHKKLRTNFESWQHPKEDLEQARKQY</sequence>
<evidence type="ECO:0000313" key="3">
    <source>
        <dbReference type="Proteomes" id="UP000179252"/>
    </source>
</evidence>
<gene>
    <name evidence="2" type="ORF">A2165_03240</name>
</gene>
<accession>A0A1F5FWQ1</accession>
<evidence type="ECO:0000256" key="1">
    <source>
        <dbReference type="SAM" id="Phobius"/>
    </source>
</evidence>
<evidence type="ECO:0000313" key="2">
    <source>
        <dbReference type="EMBL" id="OGD83964.1"/>
    </source>
</evidence>
<keyword evidence="1" id="KW-1133">Transmembrane helix</keyword>
<comment type="caution">
    <text evidence="2">The sequence shown here is derived from an EMBL/GenBank/DDBJ whole genome shotgun (WGS) entry which is preliminary data.</text>
</comment>
<keyword evidence="1" id="KW-0472">Membrane</keyword>
<dbReference type="EMBL" id="MFAU01000035">
    <property type="protein sequence ID" value="OGD83964.1"/>
    <property type="molecule type" value="Genomic_DNA"/>
</dbReference>
<feature type="transmembrane region" description="Helical" evidence="1">
    <location>
        <begin position="25"/>
        <end position="46"/>
    </location>
</feature>
<dbReference type="AlphaFoldDB" id="A0A1F5FWQ1"/>
<reference evidence="2 3" key="1">
    <citation type="journal article" date="2016" name="Nat. Commun.">
        <title>Thousands of microbial genomes shed light on interconnected biogeochemical processes in an aquifer system.</title>
        <authorList>
            <person name="Anantharaman K."/>
            <person name="Brown C.T."/>
            <person name="Hug L.A."/>
            <person name="Sharon I."/>
            <person name="Castelle C.J."/>
            <person name="Probst A.J."/>
            <person name="Thomas B.C."/>
            <person name="Singh A."/>
            <person name="Wilkins M.J."/>
            <person name="Karaoz U."/>
            <person name="Brodie E.L."/>
            <person name="Williams K.H."/>
            <person name="Hubbard S.S."/>
            <person name="Banfield J.F."/>
        </authorList>
    </citation>
    <scope>NUCLEOTIDE SEQUENCE [LARGE SCALE GENOMIC DNA]</scope>
</reference>
<dbReference type="Proteomes" id="UP000179252">
    <property type="component" value="Unassembled WGS sequence"/>
</dbReference>
<organism evidence="2 3">
    <name type="scientific">Candidatus Curtissbacteria bacterium RBG_13_40_7</name>
    <dbReference type="NCBI Taxonomy" id="1797706"/>
    <lineage>
        <taxon>Bacteria</taxon>
        <taxon>Candidatus Curtissiibacteriota</taxon>
    </lineage>
</organism>
<protein>
    <submittedName>
        <fullName evidence="2">Uncharacterized protein</fullName>
    </submittedName>
</protein>